<feature type="domain" description="Tripartite ATP-independent periplasmic transporters DctQ component" evidence="10">
    <location>
        <begin position="30"/>
        <end position="148"/>
    </location>
</feature>
<keyword evidence="12" id="KW-1185">Reference proteome</keyword>
<keyword evidence="4" id="KW-0997">Cell inner membrane</keyword>
<evidence type="ECO:0000313" key="12">
    <source>
        <dbReference type="Proteomes" id="UP000036356"/>
    </source>
</evidence>
<name>A0A0J1FQ28_9FIRM</name>
<dbReference type="Proteomes" id="UP000036356">
    <property type="component" value="Unassembled WGS sequence"/>
</dbReference>
<evidence type="ECO:0000256" key="4">
    <source>
        <dbReference type="ARBA" id="ARBA00022519"/>
    </source>
</evidence>
<evidence type="ECO:0000256" key="8">
    <source>
        <dbReference type="ARBA" id="ARBA00038436"/>
    </source>
</evidence>
<dbReference type="AlphaFoldDB" id="A0A0J1FQ28"/>
<evidence type="ECO:0000256" key="5">
    <source>
        <dbReference type="ARBA" id="ARBA00022692"/>
    </source>
</evidence>
<keyword evidence="6 9" id="KW-1133">Transmembrane helix</keyword>
<feature type="transmembrane region" description="Helical" evidence="9">
    <location>
        <begin position="21"/>
        <end position="42"/>
    </location>
</feature>
<keyword evidence="2" id="KW-0813">Transport</keyword>
<organism evidence="11 12">
    <name type="scientific">Desulfosporosinus acididurans</name>
    <dbReference type="NCBI Taxonomy" id="476652"/>
    <lineage>
        <taxon>Bacteria</taxon>
        <taxon>Bacillati</taxon>
        <taxon>Bacillota</taxon>
        <taxon>Clostridia</taxon>
        <taxon>Eubacteriales</taxon>
        <taxon>Desulfitobacteriaceae</taxon>
        <taxon>Desulfosporosinus</taxon>
    </lineage>
</organism>
<feature type="transmembrane region" description="Helical" evidence="9">
    <location>
        <begin position="93"/>
        <end position="114"/>
    </location>
</feature>
<dbReference type="GO" id="GO:0005886">
    <property type="term" value="C:plasma membrane"/>
    <property type="evidence" value="ECO:0007669"/>
    <property type="project" value="UniProtKB-SubCell"/>
</dbReference>
<evidence type="ECO:0000256" key="9">
    <source>
        <dbReference type="SAM" id="Phobius"/>
    </source>
</evidence>
<gene>
    <name evidence="11" type="ORF">DEAC_c22250</name>
</gene>
<dbReference type="PANTHER" id="PTHR35011:SF11">
    <property type="entry name" value="TRAP TRANSPORTER SMALL PERMEASE PROTEIN"/>
    <property type="match status" value="1"/>
</dbReference>
<dbReference type="Pfam" id="PF04290">
    <property type="entry name" value="DctQ"/>
    <property type="match status" value="1"/>
</dbReference>
<dbReference type="STRING" id="476652.DEAC_c22250"/>
<evidence type="ECO:0000256" key="7">
    <source>
        <dbReference type="ARBA" id="ARBA00023136"/>
    </source>
</evidence>
<dbReference type="GO" id="GO:0015740">
    <property type="term" value="P:C4-dicarboxylate transport"/>
    <property type="evidence" value="ECO:0007669"/>
    <property type="project" value="TreeGrafter"/>
</dbReference>
<sequence>MSSIKRTLKTFVGVFDNVVESIGSYMMAVMVIIVFCQVFSRYVLRNTPAWSEEVALLFMTAYGFLSIATGIGRKVHLSITVLYDHFPSPVQKALNILSDVLSVLFGLFLMIEGYKFTVLTWSSQLPATGLPNGVQYMVIPFTGLVIVVDRLLGPFLDEGGKV</sequence>
<feature type="transmembrane region" description="Helical" evidence="9">
    <location>
        <begin position="54"/>
        <end position="72"/>
    </location>
</feature>
<evidence type="ECO:0000256" key="1">
    <source>
        <dbReference type="ARBA" id="ARBA00004429"/>
    </source>
</evidence>
<protein>
    <submittedName>
        <fullName evidence="11">2,3-diketo-L-gulonate TRAP transporter small permease protein YiaM</fullName>
    </submittedName>
</protein>
<keyword evidence="3" id="KW-1003">Cell membrane</keyword>
<comment type="subcellular location">
    <subcellularLocation>
        <location evidence="1">Cell inner membrane</location>
        <topology evidence="1">Multi-pass membrane protein</topology>
    </subcellularLocation>
</comment>
<evidence type="ECO:0000313" key="11">
    <source>
        <dbReference type="EMBL" id="KLU65595.1"/>
    </source>
</evidence>
<dbReference type="RefSeq" id="WP_053006382.1">
    <property type="nucleotide sequence ID" value="NZ_LDZY01000007.1"/>
</dbReference>
<feature type="transmembrane region" description="Helical" evidence="9">
    <location>
        <begin position="134"/>
        <end position="152"/>
    </location>
</feature>
<dbReference type="PANTHER" id="PTHR35011">
    <property type="entry name" value="2,3-DIKETO-L-GULONATE TRAP TRANSPORTER SMALL PERMEASE PROTEIN YIAM"/>
    <property type="match status" value="1"/>
</dbReference>
<accession>A0A0J1FQ28</accession>
<dbReference type="EMBL" id="LDZY01000007">
    <property type="protein sequence ID" value="KLU65595.1"/>
    <property type="molecule type" value="Genomic_DNA"/>
</dbReference>
<evidence type="ECO:0000259" key="10">
    <source>
        <dbReference type="Pfam" id="PF04290"/>
    </source>
</evidence>
<reference evidence="11 12" key="1">
    <citation type="submission" date="2015-06" db="EMBL/GenBank/DDBJ databases">
        <title>Draft genome of the moderately acidophilic sulfate reducer Candidatus Desulfosporosinus acididurans strain M1.</title>
        <authorList>
            <person name="Poehlein A."/>
            <person name="Petzsch P."/>
            <person name="Johnson B.D."/>
            <person name="Schloemann M."/>
            <person name="Daniel R."/>
            <person name="Muehling M."/>
        </authorList>
    </citation>
    <scope>NUCLEOTIDE SEQUENCE [LARGE SCALE GENOMIC DNA]</scope>
    <source>
        <strain evidence="11 12">M1</strain>
    </source>
</reference>
<dbReference type="InterPro" id="IPR055348">
    <property type="entry name" value="DctQ"/>
</dbReference>
<dbReference type="InterPro" id="IPR007387">
    <property type="entry name" value="TRAP_DctQ"/>
</dbReference>
<evidence type="ECO:0000256" key="3">
    <source>
        <dbReference type="ARBA" id="ARBA00022475"/>
    </source>
</evidence>
<comment type="similarity">
    <text evidence="8">Belongs to the TRAP transporter small permease family.</text>
</comment>
<keyword evidence="7 9" id="KW-0472">Membrane</keyword>
<evidence type="ECO:0000256" key="2">
    <source>
        <dbReference type="ARBA" id="ARBA00022448"/>
    </source>
</evidence>
<evidence type="ECO:0000256" key="6">
    <source>
        <dbReference type="ARBA" id="ARBA00022989"/>
    </source>
</evidence>
<comment type="caution">
    <text evidence="11">The sequence shown here is derived from an EMBL/GenBank/DDBJ whole genome shotgun (WGS) entry which is preliminary data.</text>
</comment>
<dbReference type="PATRIC" id="fig|476652.3.peg.2305"/>
<keyword evidence="5 9" id="KW-0812">Transmembrane</keyword>
<proteinExistence type="inferred from homology"/>
<dbReference type="GO" id="GO:0022857">
    <property type="term" value="F:transmembrane transporter activity"/>
    <property type="evidence" value="ECO:0007669"/>
    <property type="project" value="TreeGrafter"/>
</dbReference>